<evidence type="ECO:0000256" key="5">
    <source>
        <dbReference type="ARBA" id="ARBA00022723"/>
    </source>
</evidence>
<name>A0A4S2MCY1_OPIFE</name>
<dbReference type="GO" id="GO:0046872">
    <property type="term" value="F:metal ion binding"/>
    <property type="evidence" value="ECO:0007669"/>
    <property type="project" value="UniProtKB-UniRule"/>
</dbReference>
<evidence type="ECO:0000256" key="6">
    <source>
        <dbReference type="ARBA" id="ARBA00022801"/>
    </source>
</evidence>
<dbReference type="PANTHER" id="PTHR12260">
    <property type="entry name" value="DAMAGE-CONTROL PHOSPHATASE ARMT1"/>
    <property type="match status" value="1"/>
</dbReference>
<dbReference type="STRING" id="147828.A0A4S2MCY1"/>
<keyword evidence="4" id="KW-0533">Nickel</keyword>
<keyword evidence="5 10" id="KW-0479">Metal-binding</keyword>
<dbReference type="EC" id="3.1.3.-" evidence="10"/>
<keyword evidence="13" id="KW-1185">Reference proteome</keyword>
<dbReference type="InterPro" id="IPR039763">
    <property type="entry name" value="ARMT1"/>
</dbReference>
<keyword evidence="10" id="KW-0489">Methyltransferase</keyword>
<dbReference type="EC" id="2.1.1.-" evidence="10"/>
<evidence type="ECO:0000256" key="9">
    <source>
        <dbReference type="ARBA" id="ARBA00048809"/>
    </source>
</evidence>
<accession>A0A4S2MCY1</accession>
<evidence type="ECO:0000256" key="4">
    <source>
        <dbReference type="ARBA" id="ARBA00022596"/>
    </source>
</evidence>
<dbReference type="SUPFAM" id="SSF111321">
    <property type="entry name" value="AF1104-like"/>
    <property type="match status" value="1"/>
</dbReference>
<keyword evidence="7 10" id="KW-0464">Manganese</keyword>
<organism evidence="12 13">
    <name type="scientific">Opisthorchis felineus</name>
    <dbReference type="NCBI Taxonomy" id="147828"/>
    <lineage>
        <taxon>Eukaryota</taxon>
        <taxon>Metazoa</taxon>
        <taxon>Spiralia</taxon>
        <taxon>Lophotrochozoa</taxon>
        <taxon>Platyhelminthes</taxon>
        <taxon>Trematoda</taxon>
        <taxon>Digenea</taxon>
        <taxon>Opisthorchiida</taxon>
        <taxon>Opisthorchiata</taxon>
        <taxon>Opisthorchiidae</taxon>
        <taxon>Opisthorchis</taxon>
    </lineage>
</organism>
<dbReference type="Gene3D" id="1.20.930.60">
    <property type="match status" value="1"/>
</dbReference>
<keyword evidence="6 10" id="KW-0378">Hydrolase</keyword>
<dbReference type="GO" id="GO:0006974">
    <property type="term" value="P:DNA damage response"/>
    <property type="evidence" value="ECO:0007669"/>
    <property type="project" value="TreeGrafter"/>
</dbReference>
<dbReference type="AlphaFoldDB" id="A0A4S2MCY1"/>
<dbReference type="Proteomes" id="UP000308267">
    <property type="component" value="Unassembled WGS sequence"/>
</dbReference>
<dbReference type="GO" id="GO:0032259">
    <property type="term" value="P:methylation"/>
    <property type="evidence" value="ECO:0007669"/>
    <property type="project" value="UniProtKB-KW"/>
</dbReference>
<evidence type="ECO:0000256" key="10">
    <source>
        <dbReference type="RuleBase" id="RU367030"/>
    </source>
</evidence>
<evidence type="ECO:0000256" key="8">
    <source>
        <dbReference type="ARBA" id="ARBA00045980"/>
    </source>
</evidence>
<protein>
    <recommendedName>
        <fullName evidence="10">Sugar phosphate phosphatase</fullName>
        <ecNumber evidence="10">2.1.1.-</ecNumber>
        <ecNumber evidence="10">3.1.3.-</ecNumber>
    </recommendedName>
</protein>
<gene>
    <name evidence="12" type="ORF">CRM22_000909</name>
</gene>
<dbReference type="PANTHER" id="PTHR12260:SF6">
    <property type="entry name" value="DAMAGE-CONTROL PHOSPHATASE ARMT1"/>
    <property type="match status" value="1"/>
</dbReference>
<evidence type="ECO:0000256" key="1">
    <source>
        <dbReference type="ARBA" id="ARBA00000807"/>
    </source>
</evidence>
<comment type="catalytic activity">
    <reaction evidence="9 10">
        <text>beta-D-fructose 6-phosphate = dihydroxyacetone + D-glyceraldehyde 3-phosphate</text>
        <dbReference type="Rhea" id="RHEA:28002"/>
        <dbReference type="ChEBI" id="CHEBI:16016"/>
        <dbReference type="ChEBI" id="CHEBI:57634"/>
        <dbReference type="ChEBI" id="CHEBI:59776"/>
    </reaction>
</comment>
<dbReference type="GO" id="GO:0097023">
    <property type="term" value="F:fructose 6-phosphate aldolase activity"/>
    <property type="evidence" value="ECO:0007669"/>
    <property type="project" value="RHEA"/>
</dbReference>
<evidence type="ECO:0000313" key="13">
    <source>
        <dbReference type="Proteomes" id="UP000308267"/>
    </source>
</evidence>
<dbReference type="Gene3D" id="3.40.50.10880">
    <property type="entry name" value="Uncharacterised protein PF01937, DUF89, domain 3"/>
    <property type="match status" value="1"/>
</dbReference>
<evidence type="ECO:0000313" key="12">
    <source>
        <dbReference type="EMBL" id="TGZ74471.1"/>
    </source>
</evidence>
<comment type="similarity">
    <text evidence="3 10">Belongs to the damage-control phosphatase family. Sugar phosphate phosphatase III subfamily.</text>
</comment>
<dbReference type="GO" id="GO:0008983">
    <property type="term" value="F:protein-glutamate O-methyltransferase activity"/>
    <property type="evidence" value="ECO:0007669"/>
    <property type="project" value="RHEA"/>
</dbReference>
<dbReference type="InterPro" id="IPR002791">
    <property type="entry name" value="ARMT1-like_metal-bd"/>
</dbReference>
<comment type="cofactor">
    <cofactor evidence="10">
        <name>Mn(2+)</name>
        <dbReference type="ChEBI" id="CHEBI:29035"/>
    </cofactor>
    <cofactor evidence="10">
        <name>Ni(2+)</name>
        <dbReference type="ChEBI" id="CHEBI:49786"/>
    </cofactor>
</comment>
<dbReference type="InterPro" id="IPR036075">
    <property type="entry name" value="ARMT-1-like_metal-bd_sf"/>
</dbReference>
<dbReference type="GO" id="GO:0103026">
    <property type="term" value="F:fructose-1-phosphatase activity"/>
    <property type="evidence" value="ECO:0007669"/>
    <property type="project" value="RHEA"/>
</dbReference>
<comment type="catalytic activity">
    <reaction evidence="1 10">
        <text>L-glutamyl-[protein] + S-adenosyl-L-methionine = [protein]-L-glutamate 5-O-methyl ester + S-adenosyl-L-homocysteine</text>
        <dbReference type="Rhea" id="RHEA:24452"/>
        <dbReference type="Rhea" id="RHEA-COMP:10208"/>
        <dbReference type="Rhea" id="RHEA-COMP:10311"/>
        <dbReference type="ChEBI" id="CHEBI:29973"/>
        <dbReference type="ChEBI" id="CHEBI:57856"/>
        <dbReference type="ChEBI" id="CHEBI:59789"/>
        <dbReference type="ChEBI" id="CHEBI:82795"/>
    </reaction>
</comment>
<dbReference type="Pfam" id="PF01937">
    <property type="entry name" value="ARMT1-like_dom"/>
    <property type="match status" value="1"/>
</dbReference>
<comment type="function">
    <text evidence="8 10">Metal-dependent phosphatase that shows phosphatase activity against several substrates, including fructose-1-phosphate and fructose-6-phosphate. Its preference for fructose-1-phosphate, a strong glycating agent that causes DNA damage rather than a canonical yeast metabolite, suggests a damage-control function in hexose phosphate metabolism. Has also been shown to have O-methyltransferase activity that methylates glutamate residues of target proteins to form gamma-glutamyl methyl ester residues. Possibly methylates PCNA, suggesting it is involved in the DNA damage response.</text>
</comment>
<comment type="catalytic activity">
    <reaction evidence="2 10">
        <text>beta-D-fructose 1-phosphate + H2O = D-fructose + phosphate</text>
        <dbReference type="Rhea" id="RHEA:35603"/>
        <dbReference type="ChEBI" id="CHEBI:15377"/>
        <dbReference type="ChEBI" id="CHEBI:37721"/>
        <dbReference type="ChEBI" id="CHEBI:43474"/>
        <dbReference type="ChEBI" id="CHEBI:138881"/>
    </reaction>
</comment>
<evidence type="ECO:0000256" key="3">
    <source>
        <dbReference type="ARBA" id="ARBA00009519"/>
    </source>
</evidence>
<keyword evidence="10" id="KW-0808">Transferase</keyword>
<comment type="domain">
    <text evidence="10">Subfamily III proteins have a conserved RTxK motif about 40-50 residues from the C-terminus; the threonine may be replaced by serine or cysteine.</text>
</comment>
<reference evidence="12 13" key="1">
    <citation type="journal article" date="2019" name="BMC Genomics">
        <title>New insights from Opisthorchis felineus genome: update on genomics of the epidemiologically important liver flukes.</title>
        <authorList>
            <person name="Ershov N.I."/>
            <person name="Mordvinov V.A."/>
            <person name="Prokhortchouk E.B."/>
            <person name="Pakharukova M.Y."/>
            <person name="Gunbin K.V."/>
            <person name="Ustyantsev K."/>
            <person name="Genaev M.A."/>
            <person name="Blinov A.G."/>
            <person name="Mazur A."/>
            <person name="Boulygina E."/>
            <person name="Tsygankova S."/>
            <person name="Khrameeva E."/>
            <person name="Chekanov N."/>
            <person name="Fan G."/>
            <person name="Xiao A."/>
            <person name="Zhang H."/>
            <person name="Xu X."/>
            <person name="Yang H."/>
            <person name="Solovyev V."/>
            <person name="Lee S.M."/>
            <person name="Liu X."/>
            <person name="Afonnikov D.A."/>
            <person name="Skryabin K.G."/>
        </authorList>
    </citation>
    <scope>NUCLEOTIDE SEQUENCE [LARGE SCALE GENOMIC DNA]</scope>
    <source>
        <strain evidence="12">AK-0245</strain>
        <tissue evidence="12">Whole organism</tissue>
    </source>
</reference>
<proteinExistence type="inferred from homology"/>
<sequence length="508" mass="57636">MDELAPRLDFKHSAFARHTIRHRWPVILAQLIDSVYRNRIRYQKDEGIDPEKLKSLTGYIGQLRYEVTTDKPITLLSSVLPSCNEELEVWNGRLRAIGVELTGEDDLKGVTSQHPSWHSLPWLLTECYLYRRIMDHVFHHGLLSFDPFAAKKHSGLKGSVALLEQLLQFLSLLEDTCGYTSDEEIFKTFFQAALWANEFDLSLHAQGEHHVGGTSDLPTHIRRMLECMVVNDTHELWRFWINRMKGPRAVSPKQEHITSIILDNAGPELVADLCLAEFLIRSQLTSRVVFYPKCIPWFVSDVTATDIDWLLKVGLSTEFLPGPIGVLAHTWACRWTERFESGEFLVRNSTFWTLPCDFAELAANERTLLDALTQSDVVVFKGDLNYRKLVGDRSWIPDNPQHKLNAFRPMQLGRTVSSDGLIDCKCTPVSESTSDSRMPPLGAPVDCRCHNESSPSSPPLVIALRVAKADVAVGLSPEMLRKVTTESSDWWTLGRYGFVQLISPLYFG</sequence>
<comment type="caution">
    <text evidence="12">The sequence shown here is derived from an EMBL/GenBank/DDBJ whole genome shotgun (WGS) entry which is preliminary data.</text>
</comment>
<dbReference type="EMBL" id="SJOL01001789">
    <property type="protein sequence ID" value="TGZ74471.1"/>
    <property type="molecule type" value="Genomic_DNA"/>
</dbReference>
<feature type="domain" description="Damage-control phosphatase ARMT1-like metal-binding" evidence="11">
    <location>
        <begin position="19"/>
        <end position="478"/>
    </location>
</feature>
<evidence type="ECO:0000259" key="11">
    <source>
        <dbReference type="Pfam" id="PF01937"/>
    </source>
</evidence>
<dbReference type="GO" id="GO:0005634">
    <property type="term" value="C:nucleus"/>
    <property type="evidence" value="ECO:0007669"/>
    <property type="project" value="TreeGrafter"/>
</dbReference>
<evidence type="ECO:0000256" key="2">
    <source>
        <dbReference type="ARBA" id="ARBA00001326"/>
    </source>
</evidence>
<evidence type="ECO:0000256" key="7">
    <source>
        <dbReference type="ARBA" id="ARBA00023211"/>
    </source>
</evidence>
<dbReference type="OrthoDB" id="541375at2759"/>